<dbReference type="OrthoDB" id="10300875at2759"/>
<organism evidence="1 2">
    <name type="scientific">Rhizophagus irregularis</name>
    <dbReference type="NCBI Taxonomy" id="588596"/>
    <lineage>
        <taxon>Eukaryota</taxon>
        <taxon>Fungi</taxon>
        <taxon>Fungi incertae sedis</taxon>
        <taxon>Mucoromycota</taxon>
        <taxon>Glomeromycotina</taxon>
        <taxon>Glomeromycetes</taxon>
        <taxon>Glomerales</taxon>
        <taxon>Glomeraceae</taxon>
        <taxon>Rhizophagus</taxon>
    </lineage>
</organism>
<dbReference type="Proteomes" id="UP000684084">
    <property type="component" value="Unassembled WGS sequence"/>
</dbReference>
<evidence type="ECO:0000313" key="1">
    <source>
        <dbReference type="EMBL" id="CAB5347356.1"/>
    </source>
</evidence>
<comment type="caution">
    <text evidence="1">The sequence shown here is derived from an EMBL/GenBank/DDBJ whole genome shotgun (WGS) entry which is preliminary data.</text>
</comment>
<reference evidence="1" key="1">
    <citation type="submission" date="2020-05" db="EMBL/GenBank/DDBJ databases">
        <authorList>
            <person name="Rincon C."/>
            <person name="Sanders R I."/>
            <person name="Robbins C."/>
            <person name="Chaturvedi A."/>
        </authorList>
    </citation>
    <scope>NUCLEOTIDE SEQUENCE</scope>
    <source>
        <strain evidence="1">CHB12</strain>
    </source>
</reference>
<proteinExistence type="predicted"/>
<dbReference type="EMBL" id="CAGKOT010000006">
    <property type="protein sequence ID" value="CAB5347356.1"/>
    <property type="molecule type" value="Genomic_DNA"/>
</dbReference>
<gene>
    <name evidence="1" type="ORF">CHRIB12_LOCUS4386</name>
</gene>
<dbReference type="VEuPathDB" id="FungiDB:RhiirFUN_021971"/>
<sequence>MKRCLNPDPSKRPLISEITESFSNWYYKNNSVEQFKQAESKRLELIESEQLGPEFSEKSHPGAIYTSRSLNSILNPSSTCSLNDIKLLEYNDEYISNEWSLDIYTSGSKKRDISEISQIETQDQDDFDVVSKVQKLNN</sequence>
<evidence type="ECO:0000313" key="2">
    <source>
        <dbReference type="Proteomes" id="UP000684084"/>
    </source>
</evidence>
<dbReference type="AlphaFoldDB" id="A0A916E388"/>
<name>A0A916E388_9GLOM</name>
<protein>
    <submittedName>
        <fullName evidence="1">Uncharacterized protein</fullName>
    </submittedName>
</protein>
<accession>A0A916E388</accession>